<evidence type="ECO:0000256" key="1">
    <source>
        <dbReference type="ARBA" id="ARBA00023125"/>
    </source>
</evidence>
<feature type="compositionally biased region" description="Basic and acidic residues" evidence="2">
    <location>
        <begin position="257"/>
        <end position="267"/>
    </location>
</feature>
<reference evidence="5" key="2">
    <citation type="submission" date="2010-04" db="EMBL/GenBank/DDBJ databases">
        <authorList>
            <person name="Buell R."/>
            <person name="Hamilton J."/>
            <person name="Hostetler J."/>
        </authorList>
    </citation>
    <scope>NUCLEOTIDE SEQUENCE [LARGE SCALE GENOMIC DNA]</scope>
    <source>
        <strain evidence="5">DAOM:BR144</strain>
    </source>
</reference>
<dbReference type="InterPro" id="IPR041188">
    <property type="entry name" value="HTH_ABP1_N"/>
</dbReference>
<dbReference type="PROSITE" id="PS51253">
    <property type="entry name" value="HTH_CENPB"/>
    <property type="match status" value="1"/>
</dbReference>
<protein>
    <recommendedName>
        <fullName evidence="3">HTH CENPB-type domain-containing protein</fullName>
    </recommendedName>
</protein>
<dbReference type="Gene3D" id="1.10.10.60">
    <property type="entry name" value="Homeodomain-like"/>
    <property type="match status" value="1"/>
</dbReference>
<dbReference type="HOGENOM" id="CLU_845902_0_0_1"/>
<keyword evidence="5" id="KW-1185">Reference proteome</keyword>
<dbReference type="Pfam" id="PF18107">
    <property type="entry name" value="HTH_ABP1_N"/>
    <property type="match status" value="1"/>
</dbReference>
<feature type="compositionally biased region" description="Low complexity" evidence="2">
    <location>
        <begin position="293"/>
        <end position="314"/>
    </location>
</feature>
<dbReference type="eggNOG" id="ENOG502RW88">
    <property type="taxonomic scope" value="Eukaryota"/>
</dbReference>
<reference evidence="5" key="1">
    <citation type="journal article" date="2010" name="Genome Biol.">
        <title>Genome sequence of the necrotrophic plant pathogen Pythium ultimum reveals original pathogenicity mechanisms and effector repertoire.</title>
        <authorList>
            <person name="Levesque C.A."/>
            <person name="Brouwer H."/>
            <person name="Cano L."/>
            <person name="Hamilton J.P."/>
            <person name="Holt C."/>
            <person name="Huitema E."/>
            <person name="Raffaele S."/>
            <person name="Robideau G.P."/>
            <person name="Thines M."/>
            <person name="Win J."/>
            <person name="Zerillo M.M."/>
            <person name="Beakes G.W."/>
            <person name="Boore J.L."/>
            <person name="Busam D."/>
            <person name="Dumas B."/>
            <person name="Ferriera S."/>
            <person name="Fuerstenberg S.I."/>
            <person name="Gachon C.M."/>
            <person name="Gaulin E."/>
            <person name="Govers F."/>
            <person name="Grenville-Briggs L."/>
            <person name="Horner N."/>
            <person name="Hostetler J."/>
            <person name="Jiang R.H."/>
            <person name="Johnson J."/>
            <person name="Krajaejun T."/>
            <person name="Lin H."/>
            <person name="Meijer H.J."/>
            <person name="Moore B."/>
            <person name="Morris P."/>
            <person name="Phuntmart V."/>
            <person name="Puiu D."/>
            <person name="Shetty J."/>
            <person name="Stajich J.E."/>
            <person name="Tripathy S."/>
            <person name="Wawra S."/>
            <person name="van West P."/>
            <person name="Whitty B.R."/>
            <person name="Coutinho P.M."/>
            <person name="Henrissat B."/>
            <person name="Martin F."/>
            <person name="Thomas P.D."/>
            <person name="Tyler B.M."/>
            <person name="De Vries R.P."/>
            <person name="Kamoun S."/>
            <person name="Yandell M."/>
            <person name="Tisserat N."/>
            <person name="Buell C.R."/>
        </authorList>
    </citation>
    <scope>NUCLEOTIDE SEQUENCE</scope>
    <source>
        <strain evidence="5">DAOM:BR144</strain>
    </source>
</reference>
<dbReference type="InParanoid" id="K3WA48"/>
<dbReference type="AlphaFoldDB" id="K3WA48"/>
<evidence type="ECO:0000256" key="2">
    <source>
        <dbReference type="SAM" id="MobiDB-lite"/>
    </source>
</evidence>
<accession>K3WA48</accession>
<dbReference type="InterPro" id="IPR009057">
    <property type="entry name" value="Homeodomain-like_sf"/>
</dbReference>
<reference evidence="4" key="3">
    <citation type="submission" date="2015-02" db="UniProtKB">
        <authorList>
            <consortium name="EnsemblProtists"/>
        </authorList>
    </citation>
    <scope>IDENTIFICATION</scope>
    <source>
        <strain evidence="4">DAOM BR144</strain>
    </source>
</reference>
<evidence type="ECO:0000313" key="4">
    <source>
        <dbReference type="EnsemblProtists" id="PYU1_T001839"/>
    </source>
</evidence>
<feature type="compositionally biased region" description="Basic and acidic residues" evidence="2">
    <location>
        <begin position="341"/>
        <end position="350"/>
    </location>
</feature>
<dbReference type="Proteomes" id="UP000019132">
    <property type="component" value="Unassembled WGS sequence"/>
</dbReference>
<dbReference type="InterPro" id="IPR006600">
    <property type="entry name" value="HTH_CenpB_DNA-bd_dom"/>
</dbReference>
<dbReference type="VEuPathDB" id="FungiDB:PYU1_G001837"/>
<feature type="region of interest" description="Disordered" evidence="2">
    <location>
        <begin position="171"/>
        <end position="350"/>
    </location>
</feature>
<evidence type="ECO:0000259" key="3">
    <source>
        <dbReference type="PROSITE" id="PS51253"/>
    </source>
</evidence>
<proteinExistence type="predicted"/>
<name>K3WA48_GLOUD</name>
<dbReference type="SUPFAM" id="SSF46689">
    <property type="entry name" value="Homeodomain-like"/>
    <property type="match status" value="1"/>
</dbReference>
<dbReference type="EnsemblProtists" id="PYU1_T001839">
    <property type="protein sequence ID" value="PYU1_T001839"/>
    <property type="gene ID" value="PYU1_G001837"/>
</dbReference>
<dbReference type="EMBL" id="GL376634">
    <property type="status" value="NOT_ANNOTATED_CDS"/>
    <property type="molecule type" value="Genomic_DNA"/>
</dbReference>
<sequence>MAAKRQLLTIAQKNELRRFHASMKPSKITQKELLEWVEMKFGKTIGRSSIGKILSRAPEDEALVSGKRMRMRLSKFLDVEAALLTYILENRDTVAFTDDHLWEKARSVRPVSMSWVQRFKGRHGISGKNKVRQSVGGCDDGDIREHADNRALMMQALERKRDEILVLAQRAQERQQQGGGQPSDDGEESEGDEEAETDDDSKQRQQQHSGAFGSRYSEHDAATVRTLPSVERSSRGATARLSTSAKPTFAIVSKTTGRVELENRSSTEKSPPVQSPQMEKGMPPPSKKRGRRSSTGTTVTATAPSPVPSSAAKKSPSRPEQAPVAPVSNEPAAPDGAQQENSRRTELEEREVELRVEGLRCDNVLKRIKIAEENMLARKRLRDAGIPQDEIDALLPIARII</sequence>
<feature type="domain" description="HTH CENPB-type" evidence="3">
    <location>
        <begin position="67"/>
        <end position="129"/>
    </location>
</feature>
<evidence type="ECO:0000313" key="5">
    <source>
        <dbReference type="Proteomes" id="UP000019132"/>
    </source>
</evidence>
<dbReference type="GO" id="GO:0003677">
    <property type="term" value="F:DNA binding"/>
    <property type="evidence" value="ECO:0007669"/>
    <property type="project" value="UniProtKB-KW"/>
</dbReference>
<organism evidence="4 5">
    <name type="scientific">Globisporangium ultimum (strain ATCC 200006 / CBS 805.95 / DAOM BR144)</name>
    <name type="common">Pythium ultimum</name>
    <dbReference type="NCBI Taxonomy" id="431595"/>
    <lineage>
        <taxon>Eukaryota</taxon>
        <taxon>Sar</taxon>
        <taxon>Stramenopiles</taxon>
        <taxon>Oomycota</taxon>
        <taxon>Peronosporomycetes</taxon>
        <taxon>Pythiales</taxon>
        <taxon>Pythiaceae</taxon>
        <taxon>Globisporangium</taxon>
    </lineage>
</organism>
<keyword evidence="1" id="KW-0238">DNA-binding</keyword>
<feature type="compositionally biased region" description="Acidic residues" evidence="2">
    <location>
        <begin position="184"/>
        <end position="199"/>
    </location>
</feature>